<keyword evidence="3" id="KW-0515">Mutator protein</keyword>
<evidence type="ECO:0000256" key="15">
    <source>
        <dbReference type="ARBA" id="ARBA00041979"/>
    </source>
</evidence>
<comment type="cofactor">
    <cofactor evidence="1">
        <name>Mg(2+)</name>
        <dbReference type="ChEBI" id="CHEBI:18420"/>
    </cofactor>
</comment>
<dbReference type="SUPFAM" id="SSF55811">
    <property type="entry name" value="Nudix"/>
    <property type="match status" value="1"/>
</dbReference>
<dbReference type="InterPro" id="IPR020476">
    <property type="entry name" value="Nudix_hydrolase"/>
</dbReference>
<evidence type="ECO:0000313" key="19">
    <source>
        <dbReference type="Proteomes" id="UP000593591"/>
    </source>
</evidence>
<evidence type="ECO:0000256" key="1">
    <source>
        <dbReference type="ARBA" id="ARBA00001946"/>
    </source>
</evidence>
<evidence type="ECO:0000256" key="13">
    <source>
        <dbReference type="ARBA" id="ARBA00040794"/>
    </source>
</evidence>
<evidence type="ECO:0000256" key="12">
    <source>
        <dbReference type="ARBA" id="ARBA00038905"/>
    </source>
</evidence>
<dbReference type="PRINTS" id="PR00502">
    <property type="entry name" value="NUDIXFAMILY"/>
</dbReference>
<dbReference type="GO" id="GO:0035539">
    <property type="term" value="F:8-oxo-7,8-dihydrodeoxyguanosine triphosphate pyrophosphatase activity"/>
    <property type="evidence" value="ECO:0007669"/>
    <property type="project" value="UniProtKB-EC"/>
</dbReference>
<dbReference type="Pfam" id="PF14815">
    <property type="entry name" value="NUDIX_4"/>
    <property type="match status" value="1"/>
</dbReference>
<evidence type="ECO:0000256" key="16">
    <source>
        <dbReference type="ARBA" id="ARBA00042798"/>
    </source>
</evidence>
<evidence type="ECO:0000256" key="9">
    <source>
        <dbReference type="ARBA" id="ARBA00023204"/>
    </source>
</evidence>
<dbReference type="Gene3D" id="3.90.79.10">
    <property type="entry name" value="Nucleoside Triphosphate Pyrophosphohydrolase"/>
    <property type="match status" value="1"/>
</dbReference>
<comment type="catalytic activity">
    <reaction evidence="11">
        <text>8-oxo-GTP + H2O = 8-oxo-GMP + diphosphate + H(+)</text>
        <dbReference type="Rhea" id="RHEA:67616"/>
        <dbReference type="ChEBI" id="CHEBI:15377"/>
        <dbReference type="ChEBI" id="CHEBI:15378"/>
        <dbReference type="ChEBI" id="CHEBI:33019"/>
        <dbReference type="ChEBI" id="CHEBI:143553"/>
        <dbReference type="ChEBI" id="CHEBI:145694"/>
    </reaction>
</comment>
<evidence type="ECO:0000313" key="18">
    <source>
        <dbReference type="EMBL" id="QOS39633.1"/>
    </source>
</evidence>
<evidence type="ECO:0000256" key="14">
    <source>
        <dbReference type="ARBA" id="ARBA00041592"/>
    </source>
</evidence>
<dbReference type="GO" id="GO:0044716">
    <property type="term" value="F:8-oxo-GDP phosphatase activity"/>
    <property type="evidence" value="ECO:0007669"/>
    <property type="project" value="TreeGrafter"/>
</dbReference>
<proteinExistence type="inferred from homology"/>
<evidence type="ECO:0000256" key="5">
    <source>
        <dbReference type="ARBA" id="ARBA00022723"/>
    </source>
</evidence>
<dbReference type="EC" id="3.6.1.55" evidence="12"/>
<dbReference type="InterPro" id="IPR015797">
    <property type="entry name" value="NUDIX_hydrolase-like_dom_sf"/>
</dbReference>
<keyword evidence="9" id="KW-0234">DNA repair</keyword>
<evidence type="ECO:0000256" key="11">
    <source>
        <dbReference type="ARBA" id="ARBA00036904"/>
    </source>
</evidence>
<reference evidence="18 19" key="1">
    <citation type="submission" date="2018-08" db="EMBL/GenBank/DDBJ databases">
        <title>The first complete genome of Treponema rectale (CHPAT), a commensal spirochete of the bovine rectum.</title>
        <authorList>
            <person name="Staton G.J."/>
            <person name="Clegg S.R."/>
            <person name="Carter S.D."/>
            <person name="Radford A.D."/>
            <person name="Darby A."/>
            <person name="Hall N."/>
            <person name="Birtles R.J."/>
            <person name="Evans N.J."/>
        </authorList>
    </citation>
    <scope>NUCLEOTIDE SEQUENCE [LARGE SCALE GENOMIC DNA]</scope>
    <source>
        <strain evidence="18 19">CHPA</strain>
    </source>
</reference>
<evidence type="ECO:0000256" key="7">
    <source>
        <dbReference type="ARBA" id="ARBA00022801"/>
    </source>
</evidence>
<comment type="catalytic activity">
    <reaction evidence="10">
        <text>8-oxo-dGTP + H2O = 8-oxo-dGMP + diphosphate + H(+)</text>
        <dbReference type="Rhea" id="RHEA:31575"/>
        <dbReference type="ChEBI" id="CHEBI:15377"/>
        <dbReference type="ChEBI" id="CHEBI:15378"/>
        <dbReference type="ChEBI" id="CHEBI:33019"/>
        <dbReference type="ChEBI" id="CHEBI:63224"/>
        <dbReference type="ChEBI" id="CHEBI:77896"/>
        <dbReference type="EC" id="3.6.1.55"/>
    </reaction>
</comment>
<evidence type="ECO:0000256" key="3">
    <source>
        <dbReference type="ARBA" id="ARBA00022457"/>
    </source>
</evidence>
<keyword evidence="4" id="KW-0235">DNA replication</keyword>
<comment type="similarity">
    <text evidence="2">Belongs to the Nudix hydrolase family.</text>
</comment>
<sequence length="134" mass="15599">MKKVIRAVAAAIKEEDKIFIAQRAYGFLQGKWEFPGGKIEEGETPKDAIVREIKEELDTEIAVDDFVMNERYEYPDFILDMDVFLCHVIKGRLEVEEGIHLAEKWVTIADLDKVDWCPADQEIAYNIAYLYWSH</sequence>
<dbReference type="InterPro" id="IPR000086">
    <property type="entry name" value="NUDIX_hydrolase_dom"/>
</dbReference>
<dbReference type="GO" id="GO:0006260">
    <property type="term" value="P:DNA replication"/>
    <property type="evidence" value="ECO:0007669"/>
    <property type="project" value="UniProtKB-KW"/>
</dbReference>
<dbReference type="PROSITE" id="PS51462">
    <property type="entry name" value="NUDIX"/>
    <property type="match status" value="1"/>
</dbReference>
<keyword evidence="7 18" id="KW-0378">Hydrolase</keyword>
<feature type="domain" description="Nudix hydrolase" evidence="17">
    <location>
        <begin position="3"/>
        <end position="134"/>
    </location>
</feature>
<dbReference type="AlphaFoldDB" id="A0A7M1XJE2"/>
<name>A0A7M1XJE2_9SPIR</name>
<dbReference type="GO" id="GO:0008413">
    <property type="term" value="F:8-oxo-7,8-dihydroguanosine triphosphate pyrophosphatase activity"/>
    <property type="evidence" value="ECO:0007669"/>
    <property type="project" value="TreeGrafter"/>
</dbReference>
<protein>
    <recommendedName>
        <fullName evidence="13">8-oxo-dGTP diphosphatase</fullName>
        <ecNumber evidence="12">3.6.1.55</ecNumber>
    </recommendedName>
    <alternativeName>
        <fullName evidence="16">7,8-dihydro-8-oxoguanine-triphosphatase</fullName>
    </alternativeName>
    <alternativeName>
        <fullName evidence="15">Mutator protein MutT</fullName>
    </alternativeName>
    <alternativeName>
        <fullName evidence="14">dGTP pyrophosphohydrolase</fullName>
    </alternativeName>
</protein>
<dbReference type="GO" id="GO:0006281">
    <property type="term" value="P:DNA repair"/>
    <property type="evidence" value="ECO:0007669"/>
    <property type="project" value="UniProtKB-KW"/>
</dbReference>
<evidence type="ECO:0000256" key="2">
    <source>
        <dbReference type="ARBA" id="ARBA00005582"/>
    </source>
</evidence>
<keyword evidence="6" id="KW-0227">DNA damage</keyword>
<dbReference type="GO" id="GO:0046872">
    <property type="term" value="F:metal ion binding"/>
    <property type="evidence" value="ECO:0007669"/>
    <property type="project" value="UniProtKB-KW"/>
</dbReference>
<dbReference type="EMBL" id="CP031517">
    <property type="protein sequence ID" value="QOS39633.1"/>
    <property type="molecule type" value="Genomic_DNA"/>
</dbReference>
<dbReference type="GO" id="GO:0044715">
    <property type="term" value="F:8-oxo-dGDP phosphatase activity"/>
    <property type="evidence" value="ECO:0007669"/>
    <property type="project" value="TreeGrafter"/>
</dbReference>
<dbReference type="InterPro" id="IPR029119">
    <property type="entry name" value="MutY_C"/>
</dbReference>
<dbReference type="PANTHER" id="PTHR47707:SF1">
    <property type="entry name" value="NUDIX HYDROLASE FAMILY PROTEIN"/>
    <property type="match status" value="1"/>
</dbReference>
<evidence type="ECO:0000256" key="10">
    <source>
        <dbReference type="ARBA" id="ARBA00035861"/>
    </source>
</evidence>
<dbReference type="InterPro" id="IPR047127">
    <property type="entry name" value="MutT-like"/>
</dbReference>
<dbReference type="PANTHER" id="PTHR47707">
    <property type="entry name" value="8-OXO-DGTP DIPHOSPHATASE"/>
    <property type="match status" value="1"/>
</dbReference>
<dbReference type="InterPro" id="IPR020084">
    <property type="entry name" value="NUDIX_hydrolase_CS"/>
</dbReference>
<accession>A0A7M1XJE2</accession>
<keyword evidence="5" id="KW-0479">Metal-binding</keyword>
<dbReference type="PROSITE" id="PS00893">
    <property type="entry name" value="NUDIX_BOX"/>
    <property type="match status" value="1"/>
</dbReference>
<dbReference type="KEGG" id="trc:DYE49_03825"/>
<organism evidence="18 19">
    <name type="scientific">Treponema rectale</name>
    <dbReference type="NCBI Taxonomy" id="744512"/>
    <lineage>
        <taxon>Bacteria</taxon>
        <taxon>Pseudomonadati</taxon>
        <taxon>Spirochaetota</taxon>
        <taxon>Spirochaetia</taxon>
        <taxon>Spirochaetales</taxon>
        <taxon>Treponemataceae</taxon>
        <taxon>Treponema</taxon>
    </lineage>
</organism>
<evidence type="ECO:0000259" key="17">
    <source>
        <dbReference type="PROSITE" id="PS51462"/>
    </source>
</evidence>
<gene>
    <name evidence="18" type="ORF">DYE49_03825</name>
</gene>
<keyword evidence="8" id="KW-0460">Magnesium</keyword>
<dbReference type="CDD" id="cd03425">
    <property type="entry name" value="NUDIX_MutT_NudA_like"/>
    <property type="match status" value="1"/>
</dbReference>
<evidence type="ECO:0000256" key="8">
    <source>
        <dbReference type="ARBA" id="ARBA00022842"/>
    </source>
</evidence>
<evidence type="ECO:0000256" key="4">
    <source>
        <dbReference type="ARBA" id="ARBA00022705"/>
    </source>
</evidence>
<dbReference type="Proteomes" id="UP000593591">
    <property type="component" value="Chromosome"/>
</dbReference>
<evidence type="ECO:0000256" key="6">
    <source>
        <dbReference type="ARBA" id="ARBA00022763"/>
    </source>
</evidence>